<evidence type="ECO:0000256" key="2">
    <source>
        <dbReference type="ARBA" id="ARBA00007353"/>
    </source>
</evidence>
<reference evidence="11" key="1">
    <citation type="submission" date="2018-10" db="EMBL/GenBank/DDBJ databases">
        <title>Iterative Subtractive Binning of Freshwater Chronoseries Metagenomes Recovers Nearly Complete Genomes from over Four Hundred Novel Species.</title>
        <authorList>
            <person name="Rodriguez-R L.M."/>
            <person name="Tsementzi D."/>
            <person name="Luo C."/>
            <person name="Konstantinidis K.T."/>
        </authorList>
    </citation>
    <scope>NUCLEOTIDE SEQUENCE</scope>
    <source>
        <strain evidence="11">WB7_6_001</strain>
    </source>
</reference>
<evidence type="ECO:0000313" key="11">
    <source>
        <dbReference type="EMBL" id="NBN87931.1"/>
    </source>
</evidence>
<evidence type="ECO:0000256" key="10">
    <source>
        <dbReference type="RuleBase" id="RU361274"/>
    </source>
</evidence>
<dbReference type="AlphaFoldDB" id="A0A964XRV1"/>
<dbReference type="PANTHER" id="PTHR30616:SF2">
    <property type="entry name" value="PURINE NUCLEOSIDE PHOSPHORYLASE LACC1"/>
    <property type="match status" value="1"/>
</dbReference>
<accession>A0A964XRV1</accession>
<evidence type="ECO:0000256" key="4">
    <source>
        <dbReference type="ARBA" id="ARBA00022723"/>
    </source>
</evidence>
<comment type="similarity">
    <text evidence="2 10">Belongs to the purine nucleoside phosphorylase YfiH/LACC1 family.</text>
</comment>
<dbReference type="GO" id="GO:0017061">
    <property type="term" value="F:S-methyl-5-thioadenosine phosphorylase activity"/>
    <property type="evidence" value="ECO:0007669"/>
    <property type="project" value="UniProtKB-EC"/>
</dbReference>
<dbReference type="Pfam" id="PF02578">
    <property type="entry name" value="Cu-oxidase_4"/>
    <property type="match status" value="1"/>
</dbReference>
<sequence>MIFYSKKINKITGLKSFFFSRKNGLSRGIYKSLNCGLGSNDKKKDIKNNIKIIAKKTGCNLNRLIILKQYHSNKIINFDNFLVKKRYKADGIITSYPKFSFGILTADCVPILVADKKNKTIAAIHSGWKGANSGIIENLIKKFKEKRSKISNLIVAIGPCIAQKSYEVKEDFIKKIRIKNYDYKKYFRNNNKKIYFNLRLFVNNKFLRLGVPQKNIDHINRDTYSDYKNFFSYRRSIHKNETDYGRCISVIYRY</sequence>
<proteinExistence type="inferred from homology"/>
<dbReference type="CDD" id="cd16833">
    <property type="entry name" value="YfiH"/>
    <property type="match status" value="1"/>
</dbReference>
<dbReference type="GO" id="GO:0005507">
    <property type="term" value="F:copper ion binding"/>
    <property type="evidence" value="ECO:0007669"/>
    <property type="project" value="TreeGrafter"/>
</dbReference>
<dbReference type="EMBL" id="RGET01000025">
    <property type="protein sequence ID" value="NBN87931.1"/>
    <property type="molecule type" value="Genomic_DNA"/>
</dbReference>
<keyword evidence="6" id="KW-0862">Zinc</keyword>
<dbReference type="NCBIfam" id="TIGR00726">
    <property type="entry name" value="peptidoglycan editing factor PgeF"/>
    <property type="match status" value="1"/>
</dbReference>
<dbReference type="InterPro" id="IPR011324">
    <property type="entry name" value="Cytotoxic_necrot_fac-like_cat"/>
</dbReference>
<comment type="catalytic activity">
    <reaction evidence="7">
        <text>adenosine + H2O + H(+) = inosine + NH4(+)</text>
        <dbReference type="Rhea" id="RHEA:24408"/>
        <dbReference type="ChEBI" id="CHEBI:15377"/>
        <dbReference type="ChEBI" id="CHEBI:15378"/>
        <dbReference type="ChEBI" id="CHEBI:16335"/>
        <dbReference type="ChEBI" id="CHEBI:17596"/>
        <dbReference type="ChEBI" id="CHEBI:28938"/>
        <dbReference type="EC" id="3.5.4.4"/>
    </reaction>
    <physiologicalReaction direction="left-to-right" evidence="7">
        <dbReference type="Rhea" id="RHEA:24409"/>
    </physiologicalReaction>
</comment>
<evidence type="ECO:0000256" key="9">
    <source>
        <dbReference type="ARBA" id="ARBA00049893"/>
    </source>
</evidence>
<keyword evidence="5" id="KW-0378">Hydrolase</keyword>
<dbReference type="SUPFAM" id="SSF64438">
    <property type="entry name" value="CNF1/YfiH-like putative cysteine hydrolases"/>
    <property type="match status" value="1"/>
</dbReference>
<evidence type="ECO:0000256" key="7">
    <source>
        <dbReference type="ARBA" id="ARBA00047989"/>
    </source>
</evidence>
<dbReference type="InterPro" id="IPR038371">
    <property type="entry name" value="Cu_polyphenol_OxRdtase_sf"/>
</dbReference>
<evidence type="ECO:0000256" key="8">
    <source>
        <dbReference type="ARBA" id="ARBA00048968"/>
    </source>
</evidence>
<dbReference type="PANTHER" id="PTHR30616">
    <property type="entry name" value="UNCHARACTERIZED PROTEIN YFIH"/>
    <property type="match status" value="1"/>
</dbReference>
<keyword evidence="4" id="KW-0479">Metal-binding</keyword>
<comment type="caution">
    <text evidence="11">The sequence shown here is derived from an EMBL/GenBank/DDBJ whole genome shotgun (WGS) entry which is preliminary data.</text>
</comment>
<dbReference type="GO" id="GO:0016787">
    <property type="term" value="F:hydrolase activity"/>
    <property type="evidence" value="ECO:0007669"/>
    <property type="project" value="UniProtKB-KW"/>
</dbReference>
<organism evidence="11 12">
    <name type="scientific">Candidatus Fonsibacter lacus</name>
    <dbReference type="NCBI Taxonomy" id="2576439"/>
    <lineage>
        <taxon>Bacteria</taxon>
        <taxon>Pseudomonadati</taxon>
        <taxon>Pseudomonadota</taxon>
        <taxon>Alphaproteobacteria</taxon>
        <taxon>Candidatus Pelagibacterales</taxon>
        <taxon>Candidatus Pelagibacterales incertae sedis</taxon>
        <taxon>Candidatus Fonsibacter</taxon>
    </lineage>
</organism>
<protein>
    <recommendedName>
        <fullName evidence="10">Purine nucleoside phosphorylase</fullName>
    </recommendedName>
</protein>
<evidence type="ECO:0000256" key="1">
    <source>
        <dbReference type="ARBA" id="ARBA00000553"/>
    </source>
</evidence>
<comment type="catalytic activity">
    <reaction evidence="9">
        <text>S-methyl-5'-thioadenosine + phosphate = 5-(methylsulfanyl)-alpha-D-ribose 1-phosphate + adenine</text>
        <dbReference type="Rhea" id="RHEA:11852"/>
        <dbReference type="ChEBI" id="CHEBI:16708"/>
        <dbReference type="ChEBI" id="CHEBI:17509"/>
        <dbReference type="ChEBI" id="CHEBI:43474"/>
        <dbReference type="ChEBI" id="CHEBI:58533"/>
        <dbReference type="EC" id="2.4.2.28"/>
    </reaction>
    <physiologicalReaction direction="left-to-right" evidence="9">
        <dbReference type="Rhea" id="RHEA:11853"/>
    </physiologicalReaction>
</comment>
<dbReference type="Gene3D" id="3.60.140.10">
    <property type="entry name" value="CNF1/YfiH-like putative cysteine hydrolases"/>
    <property type="match status" value="1"/>
</dbReference>
<evidence type="ECO:0000256" key="5">
    <source>
        <dbReference type="ARBA" id="ARBA00022801"/>
    </source>
</evidence>
<name>A0A964XRV1_9PROT</name>
<evidence type="ECO:0000256" key="6">
    <source>
        <dbReference type="ARBA" id="ARBA00022833"/>
    </source>
</evidence>
<comment type="catalytic activity">
    <reaction evidence="1">
        <text>inosine + phosphate = alpha-D-ribose 1-phosphate + hypoxanthine</text>
        <dbReference type="Rhea" id="RHEA:27646"/>
        <dbReference type="ChEBI" id="CHEBI:17368"/>
        <dbReference type="ChEBI" id="CHEBI:17596"/>
        <dbReference type="ChEBI" id="CHEBI:43474"/>
        <dbReference type="ChEBI" id="CHEBI:57720"/>
        <dbReference type="EC" id="2.4.2.1"/>
    </reaction>
    <physiologicalReaction direction="left-to-right" evidence="1">
        <dbReference type="Rhea" id="RHEA:27647"/>
    </physiologicalReaction>
</comment>
<comment type="catalytic activity">
    <reaction evidence="8">
        <text>adenosine + phosphate = alpha-D-ribose 1-phosphate + adenine</text>
        <dbReference type="Rhea" id="RHEA:27642"/>
        <dbReference type="ChEBI" id="CHEBI:16335"/>
        <dbReference type="ChEBI" id="CHEBI:16708"/>
        <dbReference type="ChEBI" id="CHEBI:43474"/>
        <dbReference type="ChEBI" id="CHEBI:57720"/>
        <dbReference type="EC" id="2.4.2.1"/>
    </reaction>
    <physiologicalReaction direction="left-to-right" evidence="8">
        <dbReference type="Rhea" id="RHEA:27643"/>
    </physiologicalReaction>
</comment>
<dbReference type="Proteomes" id="UP000713222">
    <property type="component" value="Unassembled WGS sequence"/>
</dbReference>
<evidence type="ECO:0000313" key="12">
    <source>
        <dbReference type="Proteomes" id="UP000713222"/>
    </source>
</evidence>
<evidence type="ECO:0000256" key="3">
    <source>
        <dbReference type="ARBA" id="ARBA00022679"/>
    </source>
</evidence>
<dbReference type="InterPro" id="IPR003730">
    <property type="entry name" value="Cu_polyphenol_OxRdtase"/>
</dbReference>
<keyword evidence="3" id="KW-0808">Transferase</keyword>
<gene>
    <name evidence="11" type="primary">pgeF</name>
    <name evidence="11" type="ORF">EBV32_02420</name>
</gene>